<proteinExistence type="predicted"/>
<dbReference type="Proteomes" id="UP000682892">
    <property type="component" value="Unassembled WGS sequence"/>
</dbReference>
<organism evidence="1 2">
    <name type="scientific">Aedes aegypti</name>
    <name type="common">Yellowfever mosquito</name>
    <name type="synonym">Culex aegypti</name>
    <dbReference type="NCBI Taxonomy" id="7159"/>
    <lineage>
        <taxon>Eukaryota</taxon>
        <taxon>Metazoa</taxon>
        <taxon>Ecdysozoa</taxon>
        <taxon>Arthropoda</taxon>
        <taxon>Hexapoda</taxon>
        <taxon>Insecta</taxon>
        <taxon>Pterygota</taxon>
        <taxon>Neoptera</taxon>
        <taxon>Endopterygota</taxon>
        <taxon>Diptera</taxon>
        <taxon>Nematocera</taxon>
        <taxon>Culicoidea</taxon>
        <taxon>Culicidae</taxon>
        <taxon>Culicinae</taxon>
        <taxon>Aedini</taxon>
        <taxon>Aedes</taxon>
        <taxon>Stegomyia</taxon>
    </lineage>
</organism>
<protein>
    <submittedName>
        <fullName evidence="1">AAEL015094-PA</fullName>
    </submittedName>
</protein>
<dbReference type="HOGENOM" id="CLU_2238814_0_0_1"/>
<gene>
    <name evidence="1" type="ORF">AaeL_AAEL015094</name>
</gene>
<evidence type="ECO:0000313" key="1">
    <source>
        <dbReference type="EMBL" id="EAT32682.1"/>
    </source>
</evidence>
<reference evidence="1" key="2">
    <citation type="journal article" date="2007" name="Science">
        <title>Genome sequence of Aedes aegypti, a major arbovirus vector.</title>
        <authorList>
            <person name="Nene V."/>
            <person name="Wortman J.R."/>
            <person name="Lawson D."/>
            <person name="Haas B."/>
            <person name="Kodira C."/>
            <person name="Tu Z.J."/>
            <person name="Loftus B."/>
            <person name="Xi Z."/>
            <person name="Megy K."/>
            <person name="Grabherr M."/>
            <person name="Ren Q."/>
            <person name="Zdobnov E.M."/>
            <person name="Lobo N.F."/>
            <person name="Campbell K.S."/>
            <person name="Brown S.E."/>
            <person name="Bonaldo M.F."/>
            <person name="Zhu J."/>
            <person name="Sinkins S.P."/>
            <person name="Hogenkamp D.G."/>
            <person name="Amedeo P."/>
            <person name="Arensburger P."/>
            <person name="Atkinson P.W."/>
            <person name="Bidwell S."/>
            <person name="Biedler J."/>
            <person name="Birney E."/>
            <person name="Bruggner R.V."/>
            <person name="Costas J."/>
            <person name="Coy M.R."/>
            <person name="Crabtree J."/>
            <person name="Crawford M."/>
            <person name="Debruyn B."/>
            <person name="Decaprio D."/>
            <person name="Eiglmeier K."/>
            <person name="Eisenstadt E."/>
            <person name="El-Dorry H."/>
            <person name="Gelbart W.M."/>
            <person name="Gomes S.L."/>
            <person name="Hammond M."/>
            <person name="Hannick L.I."/>
            <person name="Hogan J.R."/>
            <person name="Holmes M.H."/>
            <person name="Jaffe D."/>
            <person name="Johnston J.S."/>
            <person name="Kennedy R.C."/>
            <person name="Koo H."/>
            <person name="Kravitz S."/>
            <person name="Kriventseva E.V."/>
            <person name="Kulp D."/>
            <person name="Labutti K."/>
            <person name="Lee E."/>
            <person name="Li S."/>
            <person name="Lovin D.D."/>
            <person name="Mao C."/>
            <person name="Mauceli E."/>
            <person name="Menck C.F."/>
            <person name="Miller J.R."/>
            <person name="Montgomery P."/>
            <person name="Mori A."/>
            <person name="Nascimento A.L."/>
            <person name="Naveira H.F."/>
            <person name="Nusbaum C."/>
            <person name="O'leary S."/>
            <person name="Orvis J."/>
            <person name="Pertea M."/>
            <person name="Quesneville H."/>
            <person name="Reidenbach K.R."/>
            <person name="Rogers Y.H."/>
            <person name="Roth C.W."/>
            <person name="Schneider J.R."/>
            <person name="Schatz M."/>
            <person name="Shumway M."/>
            <person name="Stanke M."/>
            <person name="Stinson E.O."/>
            <person name="Tubio J.M."/>
            <person name="Vanzee J.P."/>
            <person name="Verjovski-Almeida S."/>
            <person name="Werner D."/>
            <person name="White O."/>
            <person name="Wyder S."/>
            <person name="Zeng Q."/>
            <person name="Zhao Q."/>
            <person name="Zhao Y."/>
            <person name="Hill C.A."/>
            <person name="Raikhel A.S."/>
            <person name="Soares M.B."/>
            <person name="Knudson D.L."/>
            <person name="Lee N.H."/>
            <person name="Galagan J."/>
            <person name="Salzberg S.L."/>
            <person name="Paulsen I.T."/>
            <person name="Dimopoulos G."/>
            <person name="Collins F.H."/>
            <person name="Birren B."/>
            <person name="Fraser-Liggett C.M."/>
            <person name="Severson D.W."/>
        </authorList>
    </citation>
    <scope>NUCLEOTIDE SEQUENCE [LARGE SCALE GENOMIC DNA]</scope>
    <source>
        <strain evidence="1">Liverpool</strain>
    </source>
</reference>
<dbReference type="AlphaFoldDB" id="Q16EM5"/>
<dbReference type="EMBL" id="CH478650">
    <property type="protein sequence ID" value="EAT32682.1"/>
    <property type="molecule type" value="Genomic_DNA"/>
</dbReference>
<name>Q16EM5_AEDAE</name>
<reference evidence="1" key="3">
    <citation type="submission" date="2012-09" db="EMBL/GenBank/DDBJ databases">
        <authorList>
            <consortium name="VectorBase"/>
        </authorList>
    </citation>
    <scope>NUCLEOTIDE SEQUENCE</scope>
    <source>
        <strain evidence="1">Liverpool</strain>
    </source>
</reference>
<accession>Q16EM5</accession>
<dbReference type="PaxDb" id="7159-AAEL015094-PA"/>
<dbReference type="VEuPathDB" id="VectorBase:AAEL024457"/>
<sequence>MDHYQYEFEHVMGKDNIADAASRIGGKREDQLFDNGEELHEICAVIADTKEINSQLLALTNVQVREEFTKSNELQEVAQWLNELKRWPSSTKLFGKICTCKMDYL</sequence>
<evidence type="ECO:0000313" key="2">
    <source>
        <dbReference type="Proteomes" id="UP000682892"/>
    </source>
</evidence>
<reference evidence="1" key="1">
    <citation type="submission" date="2005-10" db="EMBL/GenBank/DDBJ databases">
        <authorList>
            <person name="Loftus B.J."/>
            <person name="Nene V.M."/>
            <person name="Hannick L.I."/>
            <person name="Bidwell S."/>
            <person name="Haas B."/>
            <person name="Amedeo P."/>
            <person name="Orvis J."/>
            <person name="Wortman J.R."/>
            <person name="White O.R."/>
            <person name="Salzberg S."/>
            <person name="Shumway M."/>
            <person name="Koo H."/>
            <person name="Zhao Y."/>
            <person name="Holmes M."/>
            <person name="Miller J."/>
            <person name="Schatz M."/>
            <person name="Pop M."/>
            <person name="Pai G."/>
            <person name="Utterback T."/>
            <person name="Rogers Y.-H."/>
            <person name="Kravitz S."/>
            <person name="Fraser C.M."/>
        </authorList>
    </citation>
    <scope>NUCLEOTIDE SEQUENCE</scope>
    <source>
        <strain evidence="1">Liverpool</strain>
    </source>
</reference>